<sequence>MTDKHINDENFAIELANTIKIVHGQETDLIKDSQSFISWMLNKNLIKDTDKITSSELDSLFAKIIDSRKIIRNVLKQISEISYVEPKVLDDINSILKNIHIHIQINNLNGKLVKSFNTDSDFCSKILLLIYDSLIDLLVNYELERIKQCASSSCTLFFIDTSKNKKKKWCSMQTCGNREKAARHFNRKKLDTK</sequence>
<dbReference type="InterPro" id="IPR010852">
    <property type="entry name" value="ABATE"/>
</dbReference>
<gene>
    <name evidence="2" type="ORF">I6U51_20945</name>
</gene>
<protein>
    <submittedName>
        <fullName evidence="2">CGNR zinc finger domain-containing protein</fullName>
    </submittedName>
</protein>
<name>A0A934M8S9_9CLOT</name>
<dbReference type="InterPro" id="IPR023286">
    <property type="entry name" value="ABATE_dom_sf"/>
</dbReference>
<feature type="domain" description="Zinc finger CGNR" evidence="1">
    <location>
        <begin position="145"/>
        <end position="188"/>
    </location>
</feature>
<dbReference type="Gene3D" id="1.10.3300.10">
    <property type="entry name" value="Jann2411-like domain"/>
    <property type="match status" value="1"/>
</dbReference>
<comment type="caution">
    <text evidence="2">The sequence shown here is derived from an EMBL/GenBank/DDBJ whole genome shotgun (WGS) entry which is preliminary data.</text>
</comment>
<dbReference type="RefSeq" id="WP_211144501.1">
    <property type="nucleotide sequence ID" value="NZ_JAEEGB010000038.1"/>
</dbReference>
<accession>A0A934M8S9</accession>
<dbReference type="Pfam" id="PF11706">
    <property type="entry name" value="zf-CGNR"/>
    <property type="match status" value="1"/>
</dbReference>
<organism evidence="2 3">
    <name type="scientific">Clostridium aciditolerans</name>
    <dbReference type="NCBI Taxonomy" id="339861"/>
    <lineage>
        <taxon>Bacteria</taxon>
        <taxon>Bacillati</taxon>
        <taxon>Bacillota</taxon>
        <taxon>Clostridia</taxon>
        <taxon>Eubacteriales</taxon>
        <taxon>Clostridiaceae</taxon>
        <taxon>Clostridium</taxon>
    </lineage>
</organism>
<dbReference type="Proteomes" id="UP000622687">
    <property type="component" value="Unassembled WGS sequence"/>
</dbReference>
<dbReference type="EMBL" id="JAEEGB010000038">
    <property type="protein sequence ID" value="MBI6875146.1"/>
    <property type="molecule type" value="Genomic_DNA"/>
</dbReference>
<dbReference type="PANTHER" id="PTHR35525">
    <property type="entry name" value="BLL6575 PROTEIN"/>
    <property type="match status" value="1"/>
</dbReference>
<dbReference type="PANTHER" id="PTHR35525:SF3">
    <property type="entry name" value="BLL6575 PROTEIN"/>
    <property type="match status" value="1"/>
</dbReference>
<keyword evidence="3" id="KW-1185">Reference proteome</keyword>
<dbReference type="SUPFAM" id="SSF160904">
    <property type="entry name" value="Jann2411-like"/>
    <property type="match status" value="1"/>
</dbReference>
<reference evidence="2" key="1">
    <citation type="submission" date="2020-12" db="EMBL/GenBank/DDBJ databases">
        <title>Clostridium thailandense sp. nov., a novel acetogenic bacterium isolated from peat land soil in Thailand.</title>
        <authorList>
            <person name="Chaikitkaew S."/>
            <person name="Birkeland N.K."/>
        </authorList>
    </citation>
    <scope>NUCLEOTIDE SEQUENCE</scope>
    <source>
        <strain evidence="2">DSM 17425</strain>
    </source>
</reference>
<evidence type="ECO:0000259" key="1">
    <source>
        <dbReference type="Pfam" id="PF11706"/>
    </source>
</evidence>
<evidence type="ECO:0000313" key="3">
    <source>
        <dbReference type="Proteomes" id="UP000622687"/>
    </source>
</evidence>
<evidence type="ECO:0000313" key="2">
    <source>
        <dbReference type="EMBL" id="MBI6875146.1"/>
    </source>
</evidence>
<proteinExistence type="predicted"/>
<dbReference type="InterPro" id="IPR021005">
    <property type="entry name" value="Znf_CGNR"/>
</dbReference>
<dbReference type="AlphaFoldDB" id="A0A934M8S9"/>